<dbReference type="InterPro" id="IPR014756">
    <property type="entry name" value="Ig_E-set"/>
</dbReference>
<dbReference type="PANTHER" id="PTHR43002">
    <property type="entry name" value="GLYCOGEN DEBRANCHING ENZYME"/>
    <property type="match status" value="1"/>
</dbReference>
<dbReference type="EMBL" id="FOZL01000001">
    <property type="protein sequence ID" value="SFS10041.1"/>
    <property type="molecule type" value="Genomic_DNA"/>
</dbReference>
<dbReference type="Gene3D" id="3.20.20.80">
    <property type="entry name" value="Glycosidases"/>
    <property type="match status" value="1"/>
</dbReference>
<comment type="similarity">
    <text evidence="1">Belongs to the glycosyl hydrolase 13 family.</text>
</comment>
<dbReference type="SUPFAM" id="SSF51011">
    <property type="entry name" value="Glycosyl hydrolase domain"/>
    <property type="match status" value="1"/>
</dbReference>
<evidence type="ECO:0000256" key="4">
    <source>
        <dbReference type="SAM" id="MobiDB-lite"/>
    </source>
</evidence>
<dbReference type="InterPro" id="IPR017853">
    <property type="entry name" value="GH"/>
</dbReference>
<feature type="compositionally biased region" description="Polar residues" evidence="4">
    <location>
        <begin position="479"/>
        <end position="488"/>
    </location>
</feature>
<name>A0A1I6M2Y6_9BACT</name>
<dbReference type="Pfam" id="PF00128">
    <property type="entry name" value="Alpha-amylase"/>
    <property type="match status" value="1"/>
</dbReference>
<protein>
    <submittedName>
        <fullName evidence="6">Isoamylase</fullName>
    </submittedName>
</protein>
<feature type="domain" description="Glycosyl hydrolase family 13 catalytic" evidence="5">
    <location>
        <begin position="163"/>
        <end position="573"/>
    </location>
</feature>
<accession>A0A1I6M2Y6</accession>
<dbReference type="InterPro" id="IPR006047">
    <property type="entry name" value="GH13_cat_dom"/>
</dbReference>
<dbReference type="InterPro" id="IPR044505">
    <property type="entry name" value="GlgX_Isoamylase_N_E_set"/>
</dbReference>
<dbReference type="CDD" id="cd11326">
    <property type="entry name" value="AmyAc_Glg_debranch"/>
    <property type="match status" value="1"/>
</dbReference>
<keyword evidence="2" id="KW-0378">Hydrolase</keyword>
<evidence type="ECO:0000313" key="7">
    <source>
        <dbReference type="Proteomes" id="UP000199024"/>
    </source>
</evidence>
<gene>
    <name evidence="6" type="ORF">SAMN05421771_1736</name>
</gene>
<keyword evidence="7" id="KW-1185">Reference proteome</keyword>
<evidence type="ECO:0000259" key="5">
    <source>
        <dbReference type="SMART" id="SM00642"/>
    </source>
</evidence>
<dbReference type="GO" id="GO:0005980">
    <property type="term" value="P:glycogen catabolic process"/>
    <property type="evidence" value="ECO:0007669"/>
    <property type="project" value="InterPro"/>
</dbReference>
<reference evidence="6 7" key="1">
    <citation type="submission" date="2016-10" db="EMBL/GenBank/DDBJ databases">
        <authorList>
            <person name="de Groot N.N."/>
        </authorList>
    </citation>
    <scope>NUCLEOTIDE SEQUENCE [LARGE SCALE GENOMIC DNA]</scope>
    <source>
        <strain evidence="6 7">DSM 21001</strain>
    </source>
</reference>
<dbReference type="Gene3D" id="2.60.40.1180">
    <property type="entry name" value="Golgi alpha-mannosidase II"/>
    <property type="match status" value="1"/>
</dbReference>
<dbReference type="RefSeq" id="WP_089838452.1">
    <property type="nucleotide sequence ID" value="NZ_FOZL01000001.1"/>
</dbReference>
<organism evidence="6 7">
    <name type="scientific">Granulicella pectinivorans</name>
    <dbReference type="NCBI Taxonomy" id="474950"/>
    <lineage>
        <taxon>Bacteria</taxon>
        <taxon>Pseudomonadati</taxon>
        <taxon>Acidobacteriota</taxon>
        <taxon>Terriglobia</taxon>
        <taxon>Terriglobales</taxon>
        <taxon>Acidobacteriaceae</taxon>
        <taxon>Granulicella</taxon>
    </lineage>
</organism>
<evidence type="ECO:0000256" key="3">
    <source>
        <dbReference type="ARBA" id="ARBA00023295"/>
    </source>
</evidence>
<dbReference type="NCBIfam" id="TIGR02100">
    <property type="entry name" value="glgX_debranch"/>
    <property type="match status" value="1"/>
</dbReference>
<dbReference type="InterPro" id="IPR013780">
    <property type="entry name" value="Glyco_hydro_b"/>
</dbReference>
<feature type="region of interest" description="Disordered" evidence="4">
    <location>
        <begin position="472"/>
        <end position="492"/>
    </location>
</feature>
<dbReference type="Pfam" id="PF02922">
    <property type="entry name" value="CBM_48"/>
    <property type="match status" value="1"/>
</dbReference>
<dbReference type="InterPro" id="IPR004193">
    <property type="entry name" value="Glyco_hydro_13_N"/>
</dbReference>
<sequence length="721" mass="81150">MPYTLLPGRPYPLGANPSSKGTNFALYSENATKVTVCFFDDSGQQTGCVELTEHTAFVWHGLVLGIQPGQVYGYRVEGPWEPERGLRFNASKLLVDPYAEAITGVVDWKQPIFPYKVETGNDLEKCDKDSAPGMPKSVVVDRRFDWGDDCPPETPLADSIIYEVHVKGYSIKNPMVPEEIRGTYAGLAHESSINYLKKLGVTAVELLPIHHFIDDGHLLDEGLSNYWGYNTLGYFAPMARYSSSGDKGGQVREFKEMVKALHQAGIEVILDVVYNHTCEGNHLGPMLSMKGVDNTTYYRTVPGDPRHYMDYTGTGNTLNVYHPQVLKLLMDSLRYWVTDMHVDGFRFDLAATLARELHDVNKLSAFFDTIHQDPILADVKLIAEPWDVGEGGYQVGQFPVLWAEWNGKYRDTVRRFWKGDEGQLSDFAYRLTGSSDLYQYDGRKPYASINFITAHDGFTLCDLVSYNDKHNEANKENNQDGTNDNASWNMGAEGPTDDETINRMREQQTRNFLATLFLSQGVPMLTGGDEVARSQRGNNNAFCQDNELAWYDWILDPPRKRLMEYTAQLIQLRKAHPNLHRRKFFQDREVKGSVVRDIAWYNPDGNEIPGEAWNQPYARTLGLMLNGKTMNTPNDDGTPMMDDSFLILVNAAPEGVDFTLPPQPNGNPWRILLDTQNVDDPFAQPQPTQKLIIGGRSLVLLSDSAHPAPEKPAAKKRAAKK</sequence>
<dbReference type="CDD" id="cd02856">
    <property type="entry name" value="E_set_GDE_Isoamylase_N"/>
    <property type="match status" value="1"/>
</dbReference>
<dbReference type="AlphaFoldDB" id="A0A1I6M2Y6"/>
<dbReference type="OrthoDB" id="9761875at2"/>
<evidence type="ECO:0000313" key="6">
    <source>
        <dbReference type="EMBL" id="SFS10041.1"/>
    </source>
</evidence>
<dbReference type="SMART" id="SM00642">
    <property type="entry name" value="Aamy"/>
    <property type="match status" value="1"/>
</dbReference>
<dbReference type="SUPFAM" id="SSF51445">
    <property type="entry name" value="(Trans)glycosidases"/>
    <property type="match status" value="1"/>
</dbReference>
<proteinExistence type="inferred from homology"/>
<evidence type="ECO:0000256" key="1">
    <source>
        <dbReference type="ARBA" id="ARBA00008061"/>
    </source>
</evidence>
<dbReference type="InterPro" id="IPR013783">
    <property type="entry name" value="Ig-like_fold"/>
</dbReference>
<evidence type="ECO:0000256" key="2">
    <source>
        <dbReference type="ARBA" id="ARBA00022801"/>
    </source>
</evidence>
<dbReference type="GO" id="GO:0004135">
    <property type="term" value="F:amylo-alpha-1,6-glucosidase activity"/>
    <property type="evidence" value="ECO:0007669"/>
    <property type="project" value="InterPro"/>
</dbReference>
<dbReference type="Gene3D" id="2.60.40.10">
    <property type="entry name" value="Immunoglobulins"/>
    <property type="match status" value="1"/>
</dbReference>
<keyword evidence="3" id="KW-0326">Glycosidase</keyword>
<dbReference type="Proteomes" id="UP000199024">
    <property type="component" value="Unassembled WGS sequence"/>
</dbReference>
<dbReference type="STRING" id="474950.SAMN05421771_1736"/>
<dbReference type="InterPro" id="IPR011837">
    <property type="entry name" value="Glycogen_debranch_GlgX"/>
</dbReference>
<dbReference type="SUPFAM" id="SSF81296">
    <property type="entry name" value="E set domains"/>
    <property type="match status" value="1"/>
</dbReference>